<evidence type="ECO:0000256" key="1">
    <source>
        <dbReference type="SAM" id="MobiDB-lite"/>
    </source>
</evidence>
<dbReference type="Gene3D" id="3.30.50.20">
    <property type="entry name" value="prophage-derive protein ybcO"/>
    <property type="match status" value="1"/>
</dbReference>
<comment type="caution">
    <text evidence="2">The sequence shown here is derived from an EMBL/GenBank/DDBJ whole genome shotgun (WGS) entry which is preliminary data.</text>
</comment>
<dbReference type="RefSeq" id="WP_130358277.1">
    <property type="nucleotide sequence ID" value="NZ_SGXC01000002.1"/>
</dbReference>
<proteinExistence type="predicted"/>
<dbReference type="Pfam" id="PF07102">
    <property type="entry name" value="YbcO"/>
    <property type="match status" value="1"/>
</dbReference>
<dbReference type="AlphaFoldDB" id="A0A4Q7NCD8"/>
<dbReference type="OrthoDB" id="8594085at2"/>
<keyword evidence="3" id="KW-1185">Reference proteome</keyword>
<reference evidence="2 3" key="1">
    <citation type="submission" date="2019-02" db="EMBL/GenBank/DDBJ databases">
        <title>Genomic Encyclopedia of Type Strains, Phase IV (KMG-IV): sequencing the most valuable type-strain genomes for metagenomic binning, comparative biology and taxonomic classification.</title>
        <authorList>
            <person name="Goeker M."/>
        </authorList>
    </citation>
    <scope>NUCLEOTIDE SEQUENCE [LARGE SCALE GENOMIC DNA]</scope>
    <source>
        <strain evidence="2 3">K24</strain>
    </source>
</reference>
<gene>
    <name evidence="2" type="ORF">EV675_3248</name>
</gene>
<accession>A0A4Q7NCD8</accession>
<organism evidence="2 3">
    <name type="scientific">Pigmentiphaga kullae</name>
    <dbReference type="NCBI Taxonomy" id="151784"/>
    <lineage>
        <taxon>Bacteria</taxon>
        <taxon>Pseudomonadati</taxon>
        <taxon>Pseudomonadota</taxon>
        <taxon>Betaproteobacteria</taxon>
        <taxon>Burkholderiales</taxon>
        <taxon>Alcaligenaceae</taxon>
        <taxon>Pigmentiphaga</taxon>
    </lineage>
</organism>
<protein>
    <submittedName>
        <fullName evidence="2">Uncharacterized protein DUF1364</fullName>
    </submittedName>
</protein>
<evidence type="ECO:0000313" key="2">
    <source>
        <dbReference type="EMBL" id="RZS80636.1"/>
    </source>
</evidence>
<dbReference type="InterPro" id="IPR010774">
    <property type="entry name" value="YbcO"/>
</dbReference>
<name>A0A4Q7NCD8_9BURK</name>
<sequence>MKRTTPLRRKTPLRANGKPMKRSGPLKASRPRPTLIRQSARGESCTVVLRPGACWGTETTVWAHSNRGKDGKGAGLKANDRAGAYACWWCHGVYDRQIPRPAGMTLEYVEARFTRAMEISYARLVAKGLVPATPAPEDVPA</sequence>
<feature type="region of interest" description="Disordered" evidence="1">
    <location>
        <begin position="1"/>
        <end position="32"/>
    </location>
</feature>
<evidence type="ECO:0000313" key="3">
    <source>
        <dbReference type="Proteomes" id="UP000292445"/>
    </source>
</evidence>
<dbReference type="Proteomes" id="UP000292445">
    <property type="component" value="Unassembled WGS sequence"/>
</dbReference>
<dbReference type="EMBL" id="SGXC01000002">
    <property type="protein sequence ID" value="RZS80636.1"/>
    <property type="molecule type" value="Genomic_DNA"/>
</dbReference>
<feature type="compositionally biased region" description="Basic residues" evidence="1">
    <location>
        <begin position="1"/>
        <end position="12"/>
    </location>
</feature>